<keyword evidence="4" id="KW-1185">Reference proteome</keyword>
<organism evidence="3 4">
    <name type="scientific">Pseudonocardia eucalypti</name>
    <dbReference type="NCBI Taxonomy" id="648755"/>
    <lineage>
        <taxon>Bacteria</taxon>
        <taxon>Bacillati</taxon>
        <taxon>Actinomycetota</taxon>
        <taxon>Actinomycetes</taxon>
        <taxon>Pseudonocardiales</taxon>
        <taxon>Pseudonocardiaceae</taxon>
        <taxon>Pseudonocardia</taxon>
    </lineage>
</organism>
<protein>
    <submittedName>
        <fullName evidence="3">Alkaline phosphatase PhoD</fullName>
    </submittedName>
</protein>
<dbReference type="EMBL" id="BAABJP010000001">
    <property type="protein sequence ID" value="GAA5147011.1"/>
    <property type="molecule type" value="Genomic_DNA"/>
</dbReference>
<name>A0ABP9PID7_9PSEU</name>
<dbReference type="PANTHER" id="PTHR43606">
    <property type="entry name" value="PHOSPHATASE, PUTATIVE (AFU_ORTHOLOGUE AFUA_6G08710)-RELATED"/>
    <property type="match status" value="1"/>
</dbReference>
<dbReference type="InterPro" id="IPR018946">
    <property type="entry name" value="PhoD-like_MPP"/>
</dbReference>
<comment type="caution">
    <text evidence="3">The sequence shown here is derived from an EMBL/GenBank/DDBJ whole genome shotgun (WGS) entry which is preliminary data.</text>
</comment>
<dbReference type="InterPro" id="IPR052900">
    <property type="entry name" value="Phospholipid_Metab_Enz"/>
</dbReference>
<dbReference type="SUPFAM" id="SSF56300">
    <property type="entry name" value="Metallo-dependent phosphatases"/>
    <property type="match status" value="1"/>
</dbReference>
<dbReference type="Proteomes" id="UP001428817">
    <property type="component" value="Unassembled WGS sequence"/>
</dbReference>
<feature type="domain" description="Phospholipase D N-terminal" evidence="2">
    <location>
        <begin position="2"/>
        <end position="100"/>
    </location>
</feature>
<feature type="domain" description="PhoD-like phosphatase metallophosphatase" evidence="1">
    <location>
        <begin position="113"/>
        <end position="446"/>
    </location>
</feature>
<gene>
    <name evidence="3" type="primary">phoD</name>
    <name evidence="3" type="ORF">GCM10023321_07330</name>
</gene>
<proteinExistence type="predicted"/>
<evidence type="ECO:0000313" key="4">
    <source>
        <dbReference type="Proteomes" id="UP001428817"/>
    </source>
</evidence>
<dbReference type="Pfam" id="PF09423">
    <property type="entry name" value="PhoD"/>
    <property type="match status" value="1"/>
</dbReference>
<dbReference type="Gene3D" id="3.60.21.70">
    <property type="entry name" value="PhoD-like phosphatase"/>
    <property type="match status" value="1"/>
</dbReference>
<accession>A0ABP9PID7</accession>
<dbReference type="Pfam" id="PF16655">
    <property type="entry name" value="PhoD_N"/>
    <property type="match status" value="1"/>
</dbReference>
<dbReference type="InterPro" id="IPR032093">
    <property type="entry name" value="PhoD_N"/>
</dbReference>
<dbReference type="InterPro" id="IPR038607">
    <property type="entry name" value="PhoD-like_sf"/>
</dbReference>
<evidence type="ECO:0000313" key="3">
    <source>
        <dbReference type="EMBL" id="GAA5147011.1"/>
    </source>
</evidence>
<dbReference type="PANTHER" id="PTHR43606:SF2">
    <property type="entry name" value="ALKALINE PHOSPHATASE FAMILY PROTEIN (AFU_ORTHOLOGUE AFUA_5G03860)"/>
    <property type="match status" value="1"/>
</dbReference>
<reference evidence="4" key="1">
    <citation type="journal article" date="2019" name="Int. J. Syst. Evol. Microbiol.">
        <title>The Global Catalogue of Microorganisms (GCM) 10K type strain sequencing project: providing services to taxonomists for standard genome sequencing and annotation.</title>
        <authorList>
            <consortium name="The Broad Institute Genomics Platform"/>
            <consortium name="The Broad Institute Genome Sequencing Center for Infectious Disease"/>
            <person name="Wu L."/>
            <person name="Ma J."/>
        </authorList>
    </citation>
    <scope>NUCLEOTIDE SEQUENCE [LARGE SCALE GENOMIC DNA]</scope>
    <source>
        <strain evidence="4">JCM 18303</strain>
    </source>
</reference>
<evidence type="ECO:0000259" key="2">
    <source>
        <dbReference type="Pfam" id="PF16655"/>
    </source>
</evidence>
<dbReference type="Gene3D" id="2.60.40.380">
    <property type="entry name" value="Purple acid phosphatase-like, N-terminal"/>
    <property type="match status" value="1"/>
</dbReference>
<dbReference type="CDD" id="cd07389">
    <property type="entry name" value="MPP_PhoD"/>
    <property type="match status" value="1"/>
</dbReference>
<dbReference type="InterPro" id="IPR029052">
    <property type="entry name" value="Metallo-depent_PP-like"/>
</dbReference>
<evidence type="ECO:0000259" key="1">
    <source>
        <dbReference type="Pfam" id="PF09423"/>
    </source>
</evidence>
<sequence length="477" mass="53014">MASGDPGPDGMVLWTRLARDPVHPDGLGGMPGGPTDTIDVDWEVAADQRFAEVLQRGTARTGAELGYAVHVEPVGLPADRELWYRFRAGGEVSPAGRTRTTPAGPALSPLTMCFTSCARYEQGLFTAYRRIAEEHPDLVLHLGDYTYEYGAQPSGSTPVVRPILGDEERTLADYRRRYAQYHADPDLRAAHAIAPWLLVYDDHEVENNWADMVPEKPDPDFPARREAALRAYYENVPLRANARPTGASMRLYRRVAWGGLVNFHMLDTRQYRGDQPCGDKYPSDCPERTDQARGLLGAEQESWLLDGFRGSTARWDLLGQQVMLSQLAIPRDGARVYNPDAWDGYVGQRDRVVNGWTEAKVRNPVVLTGDVHAHWAADVKTRFDDPASPVVGTELVSSSIASGGDGSEDRPETAGVLKENPHIRFFNNRRGYVRTRITPETITADFRVVPYVSRPDAPAETRASFVIEDRKAGLNRT</sequence>